<reference evidence="1 2" key="1">
    <citation type="journal article" date="2014" name="Genome Announc.">
        <title>Complete Genome Sequence of the Novel Giant Pseudomonas Phage PaBG.</title>
        <authorList>
            <person name="Sykilinda N.N."/>
            <person name="Bondar A.A."/>
            <person name="Gorshkova A.S."/>
            <person name="Kurochkina L.P."/>
            <person name="Kulikov E.E."/>
            <person name="Shneider M.M."/>
            <person name="Kadykov V.A."/>
            <person name="Solovjeva N.V."/>
            <person name="Kabilov M.R."/>
            <person name="Mesyanzhinov V.V."/>
            <person name="Vlassov V.V."/>
            <person name="Drukker V.V."/>
            <person name="Miroshnikov K.A."/>
        </authorList>
    </citation>
    <scope>NUCLEOTIDE SEQUENCE [LARGE SCALE GENOMIC DNA]</scope>
</reference>
<keyword evidence="2" id="KW-1185">Reference proteome</keyword>
<dbReference type="EMBL" id="KF147891">
    <property type="protein sequence ID" value="AGS82091.1"/>
    <property type="molecule type" value="Genomic_DNA"/>
</dbReference>
<dbReference type="KEGG" id="vg:16574893"/>
<dbReference type="Proteomes" id="UP000015545">
    <property type="component" value="Segment"/>
</dbReference>
<evidence type="ECO:0000313" key="2">
    <source>
        <dbReference type="Proteomes" id="UP000015545"/>
    </source>
</evidence>
<dbReference type="OrthoDB" id="41548at10239"/>
<evidence type="ECO:0000313" key="1">
    <source>
        <dbReference type="EMBL" id="AGS82091.1"/>
    </source>
</evidence>
<proteinExistence type="predicted"/>
<sequence>MPLYASAFFVPTSAGVPYILEDIYLRGGYRSVATIADRDAIKSAARKQGAIVYVREDTTLYWLPDTAVAGSDAWKPFDVTRYVNFVWDAPLSLDTETEPGKFHVKIDGKRIVPVILEEHAGFVLIVGEGGNPVWAKLDALPNRDAAAAGHALILDAQKNPIWGAVSSLPSTEGVAQGSALVVDSEGGAVWGEAAKKARITPEHSPGPIIAAGTAQFELTLNSQFGAVLRLAVSHPDLVVELHRAETFDDTNPYTFISSVAKLEDDGITVLEGGEIQKSRRYGFFEAATAVEPKMYVKITNEGQDSVEPTLYLTFLPME</sequence>
<protein>
    <submittedName>
        <fullName evidence="1">Uncharacterized protein</fullName>
    </submittedName>
</protein>
<name>S5WKJ8_9CAUD</name>
<gene>
    <name evidence="1" type="ORF">PaBG_00207</name>
</gene>
<accession>S5WKJ8</accession>
<dbReference type="RefSeq" id="YP_008433538.1">
    <property type="nucleotide sequence ID" value="NC_022096.1"/>
</dbReference>
<organism evidence="1 2">
    <name type="scientific">Pseudomonas phage PaBG</name>
    <dbReference type="NCBI Taxonomy" id="1335230"/>
    <lineage>
        <taxon>Viruses</taxon>
        <taxon>Duplodnaviria</taxon>
        <taxon>Heunggongvirae</taxon>
        <taxon>Uroviricota</taxon>
        <taxon>Caudoviricetes</taxon>
        <taxon>Baikalvirus</taxon>
        <taxon>Baikalvirus PaBG</taxon>
    </lineage>
</organism>